<dbReference type="PANTHER" id="PTHR22893:SF91">
    <property type="entry name" value="NADPH DEHYDROGENASE 2-RELATED"/>
    <property type="match status" value="1"/>
</dbReference>
<dbReference type="GO" id="GO:0003959">
    <property type="term" value="F:NADPH dehydrogenase activity"/>
    <property type="evidence" value="ECO:0007669"/>
    <property type="project" value="TreeGrafter"/>
</dbReference>
<dbReference type="CDD" id="cd02933">
    <property type="entry name" value="OYE_like_FMN"/>
    <property type="match status" value="1"/>
</dbReference>
<protein>
    <recommendedName>
        <fullName evidence="1">NADH:flavin oxidoreductase/NADH oxidase N-terminal domain-containing protein</fullName>
    </recommendedName>
</protein>
<sequence length="366" mass="40119">MTTTLPKLFRPLRVGTIDLQHRVVMAPLTRFRADSEHVHSQIGIEYYSQRASTPGTLLITEGTFISAEGGGYPNVPGIYTDEQIAAWKKITDAVHARGSYIYLQIAAAGRTGKPDVLSEDGFDLVSASAIPIPDEPVPRALSTEEIKKFIGQFAQAAHNAVFLAGFDGVEIHAAHGHLVDQFTQDVSNKRTDEYGGSIENRARFALEVIKAVTGAVGATRTGIKFSPWNKTSGMGMKDPIPTFKHLVESIREKHPKLAYLHFVEPLPGAGVEESNEFARKLWHPRPFFSAGSHDAQSGLKAAEERDVAVVFGKWFISNPDLPLRLKHGVPLTPFDATTFYVPGPTNSQGYIDYPFANISPQEIEKA</sequence>
<feature type="domain" description="NADH:flavin oxidoreductase/NADH oxidase N-terminal" evidence="1">
    <location>
        <begin position="7"/>
        <end position="331"/>
    </location>
</feature>
<dbReference type="Proteomes" id="UP000027195">
    <property type="component" value="Unassembled WGS sequence"/>
</dbReference>
<dbReference type="SUPFAM" id="SSF51395">
    <property type="entry name" value="FMN-linked oxidoreductases"/>
    <property type="match status" value="1"/>
</dbReference>
<dbReference type="Gene3D" id="3.20.20.70">
    <property type="entry name" value="Aldolase class I"/>
    <property type="match status" value="1"/>
</dbReference>
<organism evidence="2 3">
    <name type="scientific">Botryobasidium botryosum (strain FD-172 SS1)</name>
    <dbReference type="NCBI Taxonomy" id="930990"/>
    <lineage>
        <taxon>Eukaryota</taxon>
        <taxon>Fungi</taxon>
        <taxon>Dikarya</taxon>
        <taxon>Basidiomycota</taxon>
        <taxon>Agaricomycotina</taxon>
        <taxon>Agaricomycetes</taxon>
        <taxon>Cantharellales</taxon>
        <taxon>Botryobasidiaceae</taxon>
        <taxon>Botryobasidium</taxon>
    </lineage>
</organism>
<dbReference type="InterPro" id="IPR045247">
    <property type="entry name" value="Oye-like"/>
</dbReference>
<dbReference type="FunCoup" id="A0A067MEU8">
    <property type="interactions" value="249"/>
</dbReference>
<dbReference type="AlphaFoldDB" id="A0A067MEU8"/>
<gene>
    <name evidence="2" type="ORF">BOTBODRAFT_66957</name>
</gene>
<name>A0A067MEU8_BOTB1</name>
<reference evidence="3" key="1">
    <citation type="journal article" date="2014" name="Proc. Natl. Acad. Sci. U.S.A.">
        <title>Extensive sampling of basidiomycete genomes demonstrates inadequacy of the white-rot/brown-rot paradigm for wood decay fungi.</title>
        <authorList>
            <person name="Riley R."/>
            <person name="Salamov A.A."/>
            <person name="Brown D.W."/>
            <person name="Nagy L.G."/>
            <person name="Floudas D."/>
            <person name="Held B.W."/>
            <person name="Levasseur A."/>
            <person name="Lombard V."/>
            <person name="Morin E."/>
            <person name="Otillar R."/>
            <person name="Lindquist E.A."/>
            <person name="Sun H."/>
            <person name="LaButti K.M."/>
            <person name="Schmutz J."/>
            <person name="Jabbour D."/>
            <person name="Luo H."/>
            <person name="Baker S.E."/>
            <person name="Pisabarro A.G."/>
            <person name="Walton J.D."/>
            <person name="Blanchette R.A."/>
            <person name="Henrissat B."/>
            <person name="Martin F."/>
            <person name="Cullen D."/>
            <person name="Hibbett D.S."/>
            <person name="Grigoriev I.V."/>
        </authorList>
    </citation>
    <scope>NUCLEOTIDE SEQUENCE [LARGE SCALE GENOMIC DNA]</scope>
    <source>
        <strain evidence="3">FD-172 SS1</strain>
    </source>
</reference>
<dbReference type="OrthoDB" id="276546at2759"/>
<accession>A0A067MEU8</accession>
<dbReference type="InterPro" id="IPR013785">
    <property type="entry name" value="Aldolase_TIM"/>
</dbReference>
<dbReference type="PANTHER" id="PTHR22893">
    <property type="entry name" value="NADH OXIDOREDUCTASE-RELATED"/>
    <property type="match status" value="1"/>
</dbReference>
<evidence type="ECO:0000313" key="2">
    <source>
        <dbReference type="EMBL" id="KDQ13240.1"/>
    </source>
</evidence>
<keyword evidence="3" id="KW-1185">Reference proteome</keyword>
<dbReference type="EMBL" id="KL198045">
    <property type="protein sequence ID" value="KDQ13240.1"/>
    <property type="molecule type" value="Genomic_DNA"/>
</dbReference>
<evidence type="ECO:0000313" key="3">
    <source>
        <dbReference type="Proteomes" id="UP000027195"/>
    </source>
</evidence>
<dbReference type="STRING" id="930990.A0A067MEU8"/>
<proteinExistence type="predicted"/>
<dbReference type="InterPro" id="IPR001155">
    <property type="entry name" value="OxRdtase_FMN_N"/>
</dbReference>
<dbReference type="Pfam" id="PF00724">
    <property type="entry name" value="Oxidored_FMN"/>
    <property type="match status" value="1"/>
</dbReference>
<evidence type="ECO:0000259" key="1">
    <source>
        <dbReference type="Pfam" id="PF00724"/>
    </source>
</evidence>
<dbReference type="HOGENOM" id="CLU_012153_0_0_1"/>
<dbReference type="InParanoid" id="A0A067MEU8"/>
<dbReference type="GO" id="GO:0010181">
    <property type="term" value="F:FMN binding"/>
    <property type="evidence" value="ECO:0007669"/>
    <property type="project" value="InterPro"/>
</dbReference>